<protein>
    <recommendedName>
        <fullName evidence="4">Alternate signal-mediated exported protein</fullName>
    </recommendedName>
</protein>
<dbReference type="Pfam" id="PF12389">
    <property type="entry name" value="Peptidase_M73"/>
    <property type="match status" value="1"/>
</dbReference>
<dbReference type="EMBL" id="WHJC01000014">
    <property type="protein sequence ID" value="MPQ42619.1"/>
    <property type="molecule type" value="Genomic_DNA"/>
</dbReference>
<reference evidence="2 3" key="1">
    <citation type="submission" date="2019-10" db="EMBL/GenBank/DDBJ databases">
        <title>The Genome Sequence of Clostridium tarantellae Isolated from Fish Brain.</title>
        <authorList>
            <person name="Bano L."/>
            <person name="Kiel M."/>
            <person name="Sales G."/>
            <person name="Doxey A.C."/>
            <person name="Mansfield M.J."/>
            <person name="Schiavone M."/>
            <person name="Rossetto O."/>
            <person name="Pirazzini M."/>
            <person name="Dobrindt U."/>
            <person name="Montecucco C."/>
        </authorList>
    </citation>
    <scope>NUCLEOTIDE SEQUENCE [LARGE SCALE GENOMIC DNA]</scope>
    <source>
        <strain evidence="2 3">DSM 3997</strain>
    </source>
</reference>
<proteinExistence type="predicted"/>
<dbReference type="Proteomes" id="UP000430345">
    <property type="component" value="Unassembled WGS sequence"/>
</dbReference>
<gene>
    <name evidence="2" type="ORF">GBZ86_02455</name>
</gene>
<comment type="caution">
    <text evidence="2">The sequence shown here is derived from an EMBL/GenBank/DDBJ whole genome shotgun (WGS) entry which is preliminary data.</text>
</comment>
<accession>A0A6I1MQP0</accession>
<keyword evidence="1" id="KW-0812">Transmembrane</keyword>
<keyword evidence="1" id="KW-1133">Transmembrane helix</keyword>
<dbReference type="InterPro" id="IPR022121">
    <property type="entry name" value="Peptidase_M73_camelysin"/>
</dbReference>
<evidence type="ECO:0000313" key="2">
    <source>
        <dbReference type="EMBL" id="MPQ42619.1"/>
    </source>
</evidence>
<name>A0A6I1MQP0_9CLOT</name>
<dbReference type="AlphaFoldDB" id="A0A6I1MQP0"/>
<dbReference type="OrthoDB" id="1938110at2"/>
<keyword evidence="1" id="KW-0472">Membrane</keyword>
<feature type="transmembrane region" description="Helical" evidence="1">
    <location>
        <begin position="15"/>
        <end position="35"/>
    </location>
</feature>
<sequence length="234" mass="26792">MEEEQKEVNRRKIPIILFIIFIIALSLVGGTYAWFVNAQKKINNFTLGDIKHEILYNFKEQGAAEDILPGEIVNKDVWIHNKGKSDALLRVKITPIWKKKDGSGTEIKNNDVILNFVSDVDTNWQKGNDGYYYYKKVLSAHEGSQAHAENNKIDNSKIPVCYSNQLLDSIQLNTNINDQISYANKNFDVMIVSETLQVNMEACKENWDITKDATIEAMIENLVNTYKNHKGKIH</sequence>
<evidence type="ECO:0000256" key="1">
    <source>
        <dbReference type="SAM" id="Phobius"/>
    </source>
</evidence>
<organism evidence="2 3">
    <name type="scientific">Clostridium tarantellae</name>
    <dbReference type="NCBI Taxonomy" id="39493"/>
    <lineage>
        <taxon>Bacteria</taxon>
        <taxon>Bacillati</taxon>
        <taxon>Bacillota</taxon>
        <taxon>Clostridia</taxon>
        <taxon>Eubacteriales</taxon>
        <taxon>Clostridiaceae</taxon>
        <taxon>Clostridium</taxon>
    </lineage>
</organism>
<evidence type="ECO:0000313" key="3">
    <source>
        <dbReference type="Proteomes" id="UP000430345"/>
    </source>
</evidence>
<keyword evidence="3" id="KW-1185">Reference proteome</keyword>
<evidence type="ECO:0008006" key="4">
    <source>
        <dbReference type="Google" id="ProtNLM"/>
    </source>
</evidence>
<dbReference type="RefSeq" id="WP_152887418.1">
    <property type="nucleotide sequence ID" value="NZ_WHJC01000014.1"/>
</dbReference>